<proteinExistence type="inferred from homology"/>
<evidence type="ECO:0000256" key="5">
    <source>
        <dbReference type="ARBA" id="ARBA00022927"/>
    </source>
</evidence>
<organism evidence="11 12">
    <name type="scientific">Paraburkholderia edwinii</name>
    <dbReference type="NCBI Taxonomy" id="2861782"/>
    <lineage>
        <taxon>Bacteria</taxon>
        <taxon>Pseudomonadati</taxon>
        <taxon>Pseudomonadota</taxon>
        <taxon>Betaproteobacteria</taxon>
        <taxon>Burkholderiales</taxon>
        <taxon>Burkholderiaceae</taxon>
        <taxon>Paraburkholderia</taxon>
    </lineage>
</organism>
<dbReference type="PANTHER" id="PTHR30625">
    <property type="entry name" value="PROTEIN TOLQ"/>
    <property type="match status" value="1"/>
</dbReference>
<feature type="transmembrane region" description="Helical" evidence="9">
    <location>
        <begin position="105"/>
        <end position="128"/>
    </location>
</feature>
<name>A0ABX8UH27_9BURK</name>
<dbReference type="PANTHER" id="PTHR30625:SF15">
    <property type="entry name" value="BIOPOLYMER TRANSPORT PROTEIN EXBB"/>
    <property type="match status" value="1"/>
</dbReference>
<evidence type="ECO:0000256" key="1">
    <source>
        <dbReference type="ARBA" id="ARBA00004651"/>
    </source>
</evidence>
<dbReference type="RefSeq" id="WP_219796682.1">
    <property type="nucleotide sequence ID" value="NZ_CP080095.1"/>
</dbReference>
<evidence type="ECO:0000256" key="6">
    <source>
        <dbReference type="ARBA" id="ARBA00022989"/>
    </source>
</evidence>
<keyword evidence="12" id="KW-1185">Reference proteome</keyword>
<dbReference type="Pfam" id="PF01618">
    <property type="entry name" value="MotA_ExbB"/>
    <property type="match status" value="1"/>
</dbReference>
<evidence type="ECO:0000256" key="7">
    <source>
        <dbReference type="ARBA" id="ARBA00023136"/>
    </source>
</evidence>
<protein>
    <submittedName>
        <fullName evidence="11">MotA/TolQ/ExbB proton channel family protein</fullName>
    </submittedName>
</protein>
<dbReference type="EMBL" id="CP080095">
    <property type="protein sequence ID" value="QYD67582.1"/>
    <property type="molecule type" value="Genomic_DNA"/>
</dbReference>
<evidence type="ECO:0000313" key="11">
    <source>
        <dbReference type="EMBL" id="QYD67582.1"/>
    </source>
</evidence>
<keyword evidence="6 9" id="KW-1133">Transmembrane helix</keyword>
<keyword evidence="5 8" id="KW-0653">Protein transport</keyword>
<sequence>MQDWTGIVEAARVAGWIIYPLTLLALAALFIILDRLYVFWRFARVPDIASYGGDISALLATLAPQHALRRLLTPLVGEFTKPVWWIEERASALALDVQREISRGLWVLETIVTAAPLVGLLGTIVGMMHAFRLIGGDGLVNPTGVTGGVAQALVATALGLVIALVALFAFNYFSRRIDRLVEELETFTSAWLADIRLAREHASASSAADSAASAPVSTATAASGAAAVRMGASRTVGAKP</sequence>
<evidence type="ECO:0000256" key="9">
    <source>
        <dbReference type="SAM" id="Phobius"/>
    </source>
</evidence>
<evidence type="ECO:0000256" key="2">
    <source>
        <dbReference type="ARBA" id="ARBA00022448"/>
    </source>
</evidence>
<feature type="transmembrane region" description="Helical" evidence="9">
    <location>
        <begin position="148"/>
        <end position="170"/>
    </location>
</feature>
<keyword evidence="7 9" id="KW-0472">Membrane</keyword>
<evidence type="ECO:0000256" key="4">
    <source>
        <dbReference type="ARBA" id="ARBA00022692"/>
    </source>
</evidence>
<evidence type="ECO:0000259" key="10">
    <source>
        <dbReference type="Pfam" id="PF01618"/>
    </source>
</evidence>
<dbReference type="Proteomes" id="UP000826462">
    <property type="component" value="Chromosome 1"/>
</dbReference>
<keyword evidence="2 8" id="KW-0813">Transport</keyword>
<gene>
    <name evidence="11" type="ORF">KZJ38_14640</name>
</gene>
<keyword evidence="3" id="KW-1003">Cell membrane</keyword>
<evidence type="ECO:0000256" key="3">
    <source>
        <dbReference type="ARBA" id="ARBA00022475"/>
    </source>
</evidence>
<feature type="transmembrane region" description="Helical" evidence="9">
    <location>
        <begin position="13"/>
        <end position="33"/>
    </location>
</feature>
<dbReference type="InterPro" id="IPR050790">
    <property type="entry name" value="ExbB/TolQ_transport"/>
</dbReference>
<evidence type="ECO:0000313" key="12">
    <source>
        <dbReference type="Proteomes" id="UP000826462"/>
    </source>
</evidence>
<comment type="subcellular location">
    <subcellularLocation>
        <location evidence="1">Cell membrane</location>
        <topology evidence="1">Multi-pass membrane protein</topology>
    </subcellularLocation>
    <subcellularLocation>
        <location evidence="8">Membrane</location>
        <topology evidence="8">Multi-pass membrane protein</topology>
    </subcellularLocation>
</comment>
<evidence type="ECO:0000256" key="8">
    <source>
        <dbReference type="RuleBase" id="RU004057"/>
    </source>
</evidence>
<reference evidence="11 12" key="1">
    <citation type="submission" date="2021-07" db="EMBL/GenBank/DDBJ databases">
        <title>Paraburkholderia edwinii protects Aspergillus sp. from phenazines by acting as a toxin sponge.</title>
        <authorList>
            <person name="Dahlstrom K.M."/>
            <person name="Newman D.K."/>
        </authorList>
    </citation>
    <scope>NUCLEOTIDE SEQUENCE [LARGE SCALE GENOMIC DNA]</scope>
    <source>
        <strain evidence="11 12">Pe01</strain>
    </source>
</reference>
<dbReference type="InterPro" id="IPR002898">
    <property type="entry name" value="MotA_ExbB_proton_chnl"/>
</dbReference>
<keyword evidence="4 9" id="KW-0812">Transmembrane</keyword>
<accession>A0ABX8UH27</accession>
<comment type="similarity">
    <text evidence="8">Belongs to the exbB/tolQ family.</text>
</comment>
<feature type="domain" description="MotA/TolQ/ExbB proton channel" evidence="10">
    <location>
        <begin position="96"/>
        <end position="185"/>
    </location>
</feature>